<dbReference type="OrthoDB" id="9797456at2"/>
<sequence length="176" mass="20223">MTKMVIEKGVHADIDELARLYDNLNDFLDSDINHPGWIKGVYPVRQIAETGINEQNLYVVRLEGRIIGSIILNHHPEPAYNKAPWGIESDYSKIFVIHTLVVHPDFLKAGVGKKLISFACELGKELHMKAIRLDVYENNIPAIRLYEKFGFNYIDTIDLGLGDYGLHRFRLYEKIL</sequence>
<accession>A0A413IMX3</accession>
<feature type="domain" description="N-acetyltransferase" evidence="3">
    <location>
        <begin position="4"/>
        <end position="176"/>
    </location>
</feature>
<dbReference type="AlphaFoldDB" id="A0A413IMX3"/>
<keyword evidence="1 4" id="KW-0808">Transferase</keyword>
<evidence type="ECO:0000313" key="4">
    <source>
        <dbReference type="EMBL" id="RGY17227.1"/>
    </source>
</evidence>
<dbReference type="InterPro" id="IPR000182">
    <property type="entry name" value="GNAT_dom"/>
</dbReference>
<comment type="caution">
    <text evidence="4">The sequence shown here is derived from an EMBL/GenBank/DDBJ whole genome shotgun (WGS) entry which is preliminary data.</text>
</comment>
<gene>
    <name evidence="4" type="ORF">DXA50_09995</name>
</gene>
<dbReference type="Gene3D" id="3.40.630.30">
    <property type="match status" value="1"/>
</dbReference>
<dbReference type="PANTHER" id="PTHR43420">
    <property type="entry name" value="ACETYLTRANSFERASE"/>
    <property type="match status" value="1"/>
</dbReference>
<dbReference type="InterPro" id="IPR016181">
    <property type="entry name" value="Acyl_CoA_acyltransferase"/>
</dbReference>
<evidence type="ECO:0000259" key="3">
    <source>
        <dbReference type="PROSITE" id="PS51186"/>
    </source>
</evidence>
<dbReference type="EMBL" id="QSCR01000016">
    <property type="protein sequence ID" value="RGY17227.1"/>
    <property type="molecule type" value="Genomic_DNA"/>
</dbReference>
<evidence type="ECO:0000256" key="1">
    <source>
        <dbReference type="ARBA" id="ARBA00022679"/>
    </source>
</evidence>
<organism evidence="4 5">
    <name type="scientific">Butyricimonas virosa</name>
    <dbReference type="NCBI Taxonomy" id="544645"/>
    <lineage>
        <taxon>Bacteria</taxon>
        <taxon>Pseudomonadati</taxon>
        <taxon>Bacteroidota</taxon>
        <taxon>Bacteroidia</taxon>
        <taxon>Bacteroidales</taxon>
        <taxon>Odoribacteraceae</taxon>
        <taxon>Butyricimonas</taxon>
    </lineage>
</organism>
<evidence type="ECO:0000256" key="2">
    <source>
        <dbReference type="ARBA" id="ARBA00023315"/>
    </source>
</evidence>
<dbReference type="CDD" id="cd04301">
    <property type="entry name" value="NAT_SF"/>
    <property type="match status" value="1"/>
</dbReference>
<reference evidence="4 5" key="1">
    <citation type="submission" date="2018-08" db="EMBL/GenBank/DDBJ databases">
        <title>A genome reference for cultivated species of the human gut microbiota.</title>
        <authorList>
            <person name="Zou Y."/>
            <person name="Xue W."/>
            <person name="Luo G."/>
        </authorList>
    </citation>
    <scope>NUCLEOTIDE SEQUENCE [LARGE SCALE GENOMIC DNA]</scope>
    <source>
        <strain evidence="4 5">OF02-7</strain>
    </source>
</reference>
<dbReference type="InterPro" id="IPR050680">
    <property type="entry name" value="YpeA/RimI_acetyltransf"/>
</dbReference>
<dbReference type="SUPFAM" id="SSF55729">
    <property type="entry name" value="Acyl-CoA N-acyltransferases (Nat)"/>
    <property type="match status" value="1"/>
</dbReference>
<name>A0A413IMX3_9BACT</name>
<keyword evidence="2" id="KW-0012">Acyltransferase</keyword>
<dbReference type="Pfam" id="PF00583">
    <property type="entry name" value="Acetyltransf_1"/>
    <property type="match status" value="1"/>
</dbReference>
<evidence type="ECO:0000313" key="5">
    <source>
        <dbReference type="Proteomes" id="UP000286063"/>
    </source>
</evidence>
<dbReference type="Proteomes" id="UP000286063">
    <property type="component" value="Unassembled WGS sequence"/>
</dbReference>
<dbReference type="PANTHER" id="PTHR43420:SF47">
    <property type="entry name" value="N-ACETYLTRANSFERASE DOMAIN-CONTAINING PROTEIN"/>
    <property type="match status" value="1"/>
</dbReference>
<proteinExistence type="predicted"/>
<dbReference type="GO" id="GO:0016747">
    <property type="term" value="F:acyltransferase activity, transferring groups other than amino-acyl groups"/>
    <property type="evidence" value="ECO:0007669"/>
    <property type="project" value="InterPro"/>
</dbReference>
<dbReference type="PROSITE" id="PS51186">
    <property type="entry name" value="GNAT"/>
    <property type="match status" value="1"/>
</dbReference>
<protein>
    <submittedName>
        <fullName evidence="4">GNAT family N-acetyltransferase</fullName>
    </submittedName>
</protein>